<proteinExistence type="predicted"/>
<comment type="caution">
    <text evidence="1">The sequence shown here is derived from an EMBL/GenBank/DDBJ whole genome shotgun (WGS) entry which is preliminary data.</text>
</comment>
<dbReference type="EMBL" id="MNCJ02000330">
    <property type="protein sequence ID" value="KAF5766774.1"/>
    <property type="molecule type" value="Genomic_DNA"/>
</dbReference>
<gene>
    <name evidence="1" type="ORF">HanXRQr2_Chr15g0719411</name>
</gene>
<evidence type="ECO:0000313" key="1">
    <source>
        <dbReference type="EMBL" id="KAF5766774.1"/>
    </source>
</evidence>
<protein>
    <submittedName>
        <fullName evidence="1">Uncharacterized protein</fullName>
    </submittedName>
</protein>
<dbReference type="Proteomes" id="UP000215914">
    <property type="component" value="Unassembled WGS sequence"/>
</dbReference>
<accession>A0A9K3E637</accession>
<dbReference type="Gramene" id="mRNA:HanXRQr2_Chr15g0719411">
    <property type="protein sequence ID" value="CDS:HanXRQr2_Chr15g0719411.1"/>
    <property type="gene ID" value="HanXRQr2_Chr15g0719411"/>
</dbReference>
<sequence length="54" mass="5887">MVPTLTYLLMNLYSQSCNASSSNTPRPVRSPFKSFSSNDIFARALLASFPAKSA</sequence>
<dbReference type="AlphaFoldDB" id="A0A9K3E637"/>
<evidence type="ECO:0000313" key="2">
    <source>
        <dbReference type="Proteomes" id="UP000215914"/>
    </source>
</evidence>
<reference evidence="1" key="1">
    <citation type="journal article" date="2017" name="Nature">
        <title>The sunflower genome provides insights into oil metabolism, flowering and Asterid evolution.</title>
        <authorList>
            <person name="Badouin H."/>
            <person name="Gouzy J."/>
            <person name="Grassa C.J."/>
            <person name="Murat F."/>
            <person name="Staton S.E."/>
            <person name="Cottret L."/>
            <person name="Lelandais-Briere C."/>
            <person name="Owens G.L."/>
            <person name="Carrere S."/>
            <person name="Mayjonade B."/>
            <person name="Legrand L."/>
            <person name="Gill N."/>
            <person name="Kane N.C."/>
            <person name="Bowers J.E."/>
            <person name="Hubner S."/>
            <person name="Bellec A."/>
            <person name="Berard A."/>
            <person name="Berges H."/>
            <person name="Blanchet N."/>
            <person name="Boniface M.C."/>
            <person name="Brunel D."/>
            <person name="Catrice O."/>
            <person name="Chaidir N."/>
            <person name="Claudel C."/>
            <person name="Donnadieu C."/>
            <person name="Faraut T."/>
            <person name="Fievet G."/>
            <person name="Helmstetter N."/>
            <person name="King M."/>
            <person name="Knapp S.J."/>
            <person name="Lai Z."/>
            <person name="Le Paslier M.C."/>
            <person name="Lippi Y."/>
            <person name="Lorenzon L."/>
            <person name="Mandel J.R."/>
            <person name="Marage G."/>
            <person name="Marchand G."/>
            <person name="Marquand E."/>
            <person name="Bret-Mestries E."/>
            <person name="Morien E."/>
            <person name="Nambeesan S."/>
            <person name="Nguyen T."/>
            <person name="Pegot-Espagnet P."/>
            <person name="Pouilly N."/>
            <person name="Raftis F."/>
            <person name="Sallet E."/>
            <person name="Schiex T."/>
            <person name="Thomas J."/>
            <person name="Vandecasteele C."/>
            <person name="Vares D."/>
            <person name="Vear F."/>
            <person name="Vautrin S."/>
            <person name="Crespi M."/>
            <person name="Mangin B."/>
            <person name="Burke J.M."/>
            <person name="Salse J."/>
            <person name="Munos S."/>
            <person name="Vincourt P."/>
            <person name="Rieseberg L.H."/>
            <person name="Langlade N.B."/>
        </authorList>
    </citation>
    <scope>NUCLEOTIDE SEQUENCE</scope>
    <source>
        <tissue evidence="1">Leaves</tissue>
    </source>
</reference>
<reference evidence="1" key="2">
    <citation type="submission" date="2020-06" db="EMBL/GenBank/DDBJ databases">
        <title>Helianthus annuus Genome sequencing and assembly Release 2.</title>
        <authorList>
            <person name="Gouzy J."/>
            <person name="Langlade N."/>
            <person name="Munos S."/>
        </authorList>
    </citation>
    <scope>NUCLEOTIDE SEQUENCE</scope>
    <source>
        <tissue evidence="1">Leaves</tissue>
    </source>
</reference>
<organism evidence="1 2">
    <name type="scientific">Helianthus annuus</name>
    <name type="common">Common sunflower</name>
    <dbReference type="NCBI Taxonomy" id="4232"/>
    <lineage>
        <taxon>Eukaryota</taxon>
        <taxon>Viridiplantae</taxon>
        <taxon>Streptophyta</taxon>
        <taxon>Embryophyta</taxon>
        <taxon>Tracheophyta</taxon>
        <taxon>Spermatophyta</taxon>
        <taxon>Magnoliopsida</taxon>
        <taxon>eudicotyledons</taxon>
        <taxon>Gunneridae</taxon>
        <taxon>Pentapetalae</taxon>
        <taxon>asterids</taxon>
        <taxon>campanulids</taxon>
        <taxon>Asterales</taxon>
        <taxon>Asteraceae</taxon>
        <taxon>Asteroideae</taxon>
        <taxon>Heliantheae alliance</taxon>
        <taxon>Heliantheae</taxon>
        <taxon>Helianthus</taxon>
    </lineage>
</organism>
<keyword evidence="2" id="KW-1185">Reference proteome</keyword>
<name>A0A9K3E637_HELAN</name>